<dbReference type="PANTHER" id="PTHR21500:SF0">
    <property type="entry name" value="TUBULIN-SPECIFIC CHAPERONE A"/>
    <property type="match status" value="1"/>
</dbReference>
<keyword evidence="5" id="KW-1185">Reference proteome</keyword>
<dbReference type="Proteomes" id="UP000319731">
    <property type="component" value="Unassembled WGS sequence"/>
</dbReference>
<keyword evidence="3" id="KW-0206">Cytoskeleton</keyword>
<dbReference type="GO" id="GO:0007023">
    <property type="term" value="P:post-chaperonin tubulin folding pathway"/>
    <property type="evidence" value="ECO:0007669"/>
    <property type="project" value="UniProtKB-UniRule"/>
</dbReference>
<gene>
    <name evidence="4" type="ORF">SmJEL517_g01573</name>
</gene>
<proteinExistence type="inferred from homology"/>
<dbReference type="GO" id="GO:0005829">
    <property type="term" value="C:cytosol"/>
    <property type="evidence" value="ECO:0007669"/>
    <property type="project" value="TreeGrafter"/>
</dbReference>
<evidence type="ECO:0000313" key="4">
    <source>
        <dbReference type="EMBL" id="TPX36348.1"/>
    </source>
</evidence>
<dbReference type="SUPFAM" id="SSF46988">
    <property type="entry name" value="Tubulin chaperone cofactor A"/>
    <property type="match status" value="1"/>
</dbReference>
<dbReference type="PANTHER" id="PTHR21500">
    <property type="entry name" value="TUBULIN-SPECIFIC CHAPERONE A"/>
    <property type="match status" value="1"/>
</dbReference>
<dbReference type="RefSeq" id="XP_031026661.1">
    <property type="nucleotide sequence ID" value="XM_031167501.1"/>
</dbReference>
<dbReference type="Gene3D" id="1.20.58.90">
    <property type="match status" value="1"/>
</dbReference>
<comment type="subunit">
    <text evidence="3">Supercomplex made of cofactors A to E. Cofactors A and D function by capturing and stabilizing tubulin in a quasi-native conformation. Cofactor E binds to the cofactor D-tubulin complex; interaction with cofactor C then causes the release of tubulin polypeptides that are committed to the native state.</text>
</comment>
<accession>A0A507CAH8</accession>
<keyword evidence="3" id="KW-0963">Cytoplasm</keyword>
<dbReference type="Pfam" id="PF02970">
    <property type="entry name" value="TBCA"/>
    <property type="match status" value="1"/>
</dbReference>
<evidence type="ECO:0000256" key="3">
    <source>
        <dbReference type="RuleBase" id="RU364030"/>
    </source>
</evidence>
<dbReference type="GO" id="GO:0007021">
    <property type="term" value="P:tubulin complex assembly"/>
    <property type="evidence" value="ECO:0007669"/>
    <property type="project" value="UniProtKB-UniRule"/>
</dbReference>
<keyword evidence="3" id="KW-0493">Microtubule</keyword>
<protein>
    <recommendedName>
        <fullName evidence="3">Tubulin-specific chaperone A</fullName>
    </recommendedName>
</protein>
<dbReference type="InterPro" id="IPR004226">
    <property type="entry name" value="TBCA"/>
</dbReference>
<comment type="similarity">
    <text evidence="1 3">Belongs to the TBCA family.</text>
</comment>
<evidence type="ECO:0000256" key="2">
    <source>
        <dbReference type="ARBA" id="ARBA00023186"/>
    </source>
</evidence>
<sequence length="108" mass="11933">MSVRDLKIKTGVVKRLAKELASYEKEATTQQARIDKLVASGADIHDINKQKEVLDETHQMIPDNKRRLGVAYKELETMVADLVSADPKLDGSEEILGARTILSDVTVA</sequence>
<dbReference type="OrthoDB" id="296187at2759"/>
<name>A0A507CAH8_9FUNG</name>
<organism evidence="4 5">
    <name type="scientific">Synchytrium microbalum</name>
    <dbReference type="NCBI Taxonomy" id="1806994"/>
    <lineage>
        <taxon>Eukaryota</taxon>
        <taxon>Fungi</taxon>
        <taxon>Fungi incertae sedis</taxon>
        <taxon>Chytridiomycota</taxon>
        <taxon>Chytridiomycota incertae sedis</taxon>
        <taxon>Chytridiomycetes</taxon>
        <taxon>Synchytriales</taxon>
        <taxon>Synchytriaceae</taxon>
        <taxon>Synchytrium</taxon>
    </lineage>
</organism>
<keyword evidence="2 3" id="KW-0143">Chaperone</keyword>
<dbReference type="STRING" id="1806994.A0A507CAH8"/>
<evidence type="ECO:0000256" key="1">
    <source>
        <dbReference type="ARBA" id="ARBA00006806"/>
    </source>
</evidence>
<dbReference type="GO" id="GO:0048487">
    <property type="term" value="F:beta-tubulin binding"/>
    <property type="evidence" value="ECO:0007669"/>
    <property type="project" value="InterPro"/>
</dbReference>
<dbReference type="InterPro" id="IPR036126">
    <property type="entry name" value="TBCA_sf"/>
</dbReference>
<evidence type="ECO:0000313" key="5">
    <source>
        <dbReference type="Proteomes" id="UP000319731"/>
    </source>
</evidence>
<dbReference type="AlphaFoldDB" id="A0A507CAH8"/>
<reference evidence="4 5" key="1">
    <citation type="journal article" date="2019" name="Sci. Rep.">
        <title>Comparative genomics of chytrid fungi reveal insights into the obligate biotrophic and pathogenic lifestyle of Synchytrium endobioticum.</title>
        <authorList>
            <person name="van de Vossenberg B.T.L.H."/>
            <person name="Warris S."/>
            <person name="Nguyen H.D.T."/>
            <person name="van Gent-Pelzer M.P.E."/>
            <person name="Joly D.L."/>
            <person name="van de Geest H.C."/>
            <person name="Bonants P.J.M."/>
            <person name="Smith D.S."/>
            <person name="Levesque C.A."/>
            <person name="van der Lee T.A.J."/>
        </authorList>
    </citation>
    <scope>NUCLEOTIDE SEQUENCE [LARGE SCALE GENOMIC DNA]</scope>
    <source>
        <strain evidence="4 5">JEL517</strain>
    </source>
</reference>
<comment type="subcellular location">
    <subcellularLocation>
        <location evidence="3">Cytoplasm</location>
        <location evidence="3">Cytoskeleton</location>
    </subcellularLocation>
</comment>
<dbReference type="GeneID" id="42002798"/>
<comment type="caution">
    <text evidence="4">The sequence shown here is derived from an EMBL/GenBank/DDBJ whole genome shotgun (WGS) entry which is preliminary data.</text>
</comment>
<dbReference type="GO" id="GO:0005874">
    <property type="term" value="C:microtubule"/>
    <property type="evidence" value="ECO:0007669"/>
    <property type="project" value="UniProtKB-KW"/>
</dbReference>
<dbReference type="EMBL" id="QEAO01000005">
    <property type="protein sequence ID" value="TPX36348.1"/>
    <property type="molecule type" value="Genomic_DNA"/>
</dbReference>